<dbReference type="OrthoDB" id="2020092at2759"/>
<comment type="caution">
    <text evidence="5">The sequence shown here is derived from an EMBL/GenBank/DDBJ whole genome shotgun (WGS) entry which is preliminary data.</text>
</comment>
<dbReference type="EMBL" id="PQIB02000003">
    <property type="protein sequence ID" value="RLN29359.1"/>
    <property type="molecule type" value="Genomic_DNA"/>
</dbReference>
<dbReference type="STRING" id="4540.A0A3L6SY41"/>
<dbReference type="InterPro" id="IPR057388">
    <property type="entry name" value="Hexapep_UGP3_C"/>
</dbReference>
<name>A0A3L6SY41_PANMI</name>
<protein>
    <recommendedName>
        <fullName evidence="4">UGP3-like C-terminal hexapeptide repeats domain-containing protein</fullName>
    </recommendedName>
</protein>
<evidence type="ECO:0000259" key="4">
    <source>
        <dbReference type="Pfam" id="PF25441"/>
    </source>
</evidence>
<keyword evidence="1" id="KW-0808">Transferase</keyword>
<dbReference type="Pfam" id="PF01704">
    <property type="entry name" value="UDPGP"/>
    <property type="match status" value="1"/>
</dbReference>
<feature type="compositionally biased region" description="Pro residues" evidence="3">
    <location>
        <begin position="1"/>
        <end position="15"/>
    </location>
</feature>
<dbReference type="GO" id="GO:0003977">
    <property type="term" value="F:UDP-N-acetylglucosamine diphosphorylase activity"/>
    <property type="evidence" value="ECO:0007669"/>
    <property type="project" value="TreeGrafter"/>
</dbReference>
<feature type="region of interest" description="Disordered" evidence="3">
    <location>
        <begin position="1063"/>
        <end position="1103"/>
    </location>
</feature>
<dbReference type="GO" id="GO:0006048">
    <property type="term" value="P:UDP-N-acetylglucosamine biosynthetic process"/>
    <property type="evidence" value="ECO:0007669"/>
    <property type="project" value="TreeGrafter"/>
</dbReference>
<evidence type="ECO:0000313" key="6">
    <source>
        <dbReference type="Proteomes" id="UP000275267"/>
    </source>
</evidence>
<feature type="region of interest" description="Disordered" evidence="3">
    <location>
        <begin position="1"/>
        <end position="80"/>
    </location>
</feature>
<evidence type="ECO:0000256" key="2">
    <source>
        <dbReference type="ARBA" id="ARBA00022695"/>
    </source>
</evidence>
<proteinExistence type="predicted"/>
<sequence length="1132" mass="122736">MASRAQPPPPPPPAHLRPRLHAAPLFSPRAPRCRSGRSRLLSALPSPSPSPPSRSQRVSTVPPLEREPGPAHSPEHQPRGDPALAAEVARLSAARARLRAARTLGDKLRALDAEPRVVAFFGEESSRGVLGSLEPREVLLLKCLVAAGQEHVLGDELEWYGGGGDHHEHHHRNGASGGSALREALYQIMALELLSASKDRKHRPSKDKFVDFHVPSGLNLLEDTEYASQAALWGIEGLPELGEIYPIGGAGDRLGLVDSDTGESLPAALLPYCGRSLLEGLIRDLQAREFLHFKIFGGQCITPVAIMTSSVKNNHEHIIAIFEKLDWFGRGRDNFRLFEQPLVPVVSAEDGKWLISKSLFPVGKPGGHGAIWKLAYDRGIFQWLQQRGRKGATVRQVSNVVAATDLTMMALAGIGLRCNKKLGFASCERRPGATEGVNVLIEKQNLEGLWSYGITCIEYTEFEKYGIPEPTVTGSSQVSYPANTNILYVDLQAVEEVGSRKNASCLPGMVLNLKKSVSYVDHLGFECSAAGGRLECTMQNIADNFVNMFNYRCGRGIESELDTFIVYNERKRVTSSAKRKLKSEDKSLHQTPEGSLLDIMRNAHDLLSRCSINVPMVKDNSEYLHSGPPFLIFLHPALGPFWDIIRQKFIGGSVSKGSELQIEVAEFLWKDVELDGSLIILADNIMGSTKKNKNGEQILHYGVRCGRCRLQNVKIVNEGINWISPSNVYWKHDVERSESVKIILHGNAEFEAKDVVLKGNHVFEVHDGQRMCIVQDRAGFVVKLEPISEELMESGTWHWKYAVDGAHVKLNMSRGATAVRSVGDGAPARRGGRGLVDELRDVERKPFRGLAWTEELRSGLSTEQQGSGDGAAALAVLRRSRWPGKRPVSFSGGRASSLGDGFGQWEAGGWDSTGGWCTTTAMAAVAAFWWLGAREWPCVAFYRLQEGGREPGNAGEGRHDGGALLVAVGGEQSRRGRRGQGIGVGSGRSRGARVGRGAAAAACRVASAATGGTRRGHGHGVACPLGAEGGEQRRASPACAWRARTGEERGVRRSAYERARPGIGLAPSAGQASPASGLQRLRGGGGSGEARVGRNGEGRICSKNRRKGRGWGVGLSGGLLWLGLRAARLRQP</sequence>
<keyword evidence="6" id="KW-1185">Reference proteome</keyword>
<feature type="compositionally biased region" description="Gly residues" evidence="3">
    <location>
        <begin position="979"/>
        <end position="988"/>
    </location>
</feature>
<dbReference type="SUPFAM" id="SSF53448">
    <property type="entry name" value="Nucleotide-diphospho-sugar transferases"/>
    <property type="match status" value="1"/>
</dbReference>
<feature type="compositionally biased region" description="Low complexity" evidence="3">
    <location>
        <begin position="1064"/>
        <end position="1081"/>
    </location>
</feature>
<evidence type="ECO:0000313" key="5">
    <source>
        <dbReference type="EMBL" id="RLN29359.1"/>
    </source>
</evidence>
<reference evidence="6" key="1">
    <citation type="journal article" date="2019" name="Nat. Commun.">
        <title>The genome of broomcorn millet.</title>
        <authorList>
            <person name="Zou C."/>
            <person name="Miki D."/>
            <person name="Li D."/>
            <person name="Tang Q."/>
            <person name="Xiao L."/>
            <person name="Rajput S."/>
            <person name="Deng P."/>
            <person name="Jia W."/>
            <person name="Huang R."/>
            <person name="Zhang M."/>
            <person name="Sun Y."/>
            <person name="Hu J."/>
            <person name="Fu X."/>
            <person name="Schnable P.S."/>
            <person name="Li F."/>
            <person name="Zhang H."/>
            <person name="Feng B."/>
            <person name="Zhu X."/>
            <person name="Liu R."/>
            <person name="Schnable J.C."/>
            <person name="Zhu J.-K."/>
            <person name="Zhang H."/>
        </authorList>
    </citation>
    <scope>NUCLEOTIDE SEQUENCE [LARGE SCALE GENOMIC DNA]</scope>
</reference>
<dbReference type="PANTHER" id="PTHR11952">
    <property type="entry name" value="UDP- GLUCOSE PYROPHOSPHORYLASE"/>
    <property type="match status" value="1"/>
</dbReference>
<feature type="compositionally biased region" description="Basic and acidic residues" evidence="3">
    <location>
        <begin position="64"/>
        <end position="79"/>
    </location>
</feature>
<dbReference type="Gene3D" id="3.90.550.10">
    <property type="entry name" value="Spore Coat Polysaccharide Biosynthesis Protein SpsA, Chain A"/>
    <property type="match status" value="1"/>
</dbReference>
<dbReference type="InterPro" id="IPR002618">
    <property type="entry name" value="UDPGP_fam"/>
</dbReference>
<feature type="region of interest" description="Disordered" evidence="3">
    <location>
        <begin position="972"/>
        <end position="991"/>
    </location>
</feature>
<accession>A0A3L6SY41</accession>
<dbReference type="PANTHER" id="PTHR11952:SF14">
    <property type="entry name" value="UTP--GLUCOSE-1-PHOSPHATE URIDYLYLTRANSFERASE 3, CHLOROPLASTIC"/>
    <property type="match status" value="1"/>
</dbReference>
<keyword evidence="2" id="KW-0548">Nucleotidyltransferase</keyword>
<feature type="domain" description="UGP3-like C-terminal hexapeptide repeats" evidence="4">
    <location>
        <begin position="649"/>
        <end position="812"/>
    </location>
</feature>
<gene>
    <name evidence="5" type="ORF">C2845_PM05G35030</name>
</gene>
<organism evidence="5 6">
    <name type="scientific">Panicum miliaceum</name>
    <name type="common">Proso millet</name>
    <name type="synonym">Broomcorn millet</name>
    <dbReference type="NCBI Taxonomy" id="4540"/>
    <lineage>
        <taxon>Eukaryota</taxon>
        <taxon>Viridiplantae</taxon>
        <taxon>Streptophyta</taxon>
        <taxon>Embryophyta</taxon>
        <taxon>Tracheophyta</taxon>
        <taxon>Spermatophyta</taxon>
        <taxon>Magnoliopsida</taxon>
        <taxon>Liliopsida</taxon>
        <taxon>Poales</taxon>
        <taxon>Poaceae</taxon>
        <taxon>PACMAD clade</taxon>
        <taxon>Panicoideae</taxon>
        <taxon>Panicodae</taxon>
        <taxon>Paniceae</taxon>
        <taxon>Panicinae</taxon>
        <taxon>Panicum</taxon>
        <taxon>Panicum sect. Panicum</taxon>
    </lineage>
</organism>
<dbReference type="InterPro" id="IPR029044">
    <property type="entry name" value="Nucleotide-diphossugar_trans"/>
</dbReference>
<dbReference type="Proteomes" id="UP000275267">
    <property type="component" value="Unassembled WGS sequence"/>
</dbReference>
<dbReference type="AlphaFoldDB" id="A0A3L6SY41"/>
<dbReference type="InterPro" id="IPR039741">
    <property type="entry name" value="UDP-sugar_pyrophosphorylase"/>
</dbReference>
<evidence type="ECO:0000256" key="3">
    <source>
        <dbReference type="SAM" id="MobiDB-lite"/>
    </source>
</evidence>
<dbReference type="Pfam" id="PF25441">
    <property type="entry name" value="Hexapep_UGP3_C"/>
    <property type="match status" value="1"/>
</dbReference>
<evidence type="ECO:0000256" key="1">
    <source>
        <dbReference type="ARBA" id="ARBA00022679"/>
    </source>
</evidence>